<dbReference type="EMBL" id="GBRH01280411">
    <property type="protein sequence ID" value="JAD17484.1"/>
    <property type="molecule type" value="Transcribed_RNA"/>
</dbReference>
<sequence>MGLIAVGVTQPVQSSAAS</sequence>
<accession>A0A0A9TV32</accession>
<dbReference type="AlphaFoldDB" id="A0A0A9TV32"/>
<reference evidence="1" key="2">
    <citation type="journal article" date="2015" name="Data Brief">
        <title>Shoot transcriptome of the giant reed, Arundo donax.</title>
        <authorList>
            <person name="Barrero R.A."/>
            <person name="Guerrero F.D."/>
            <person name="Moolhuijzen P."/>
            <person name="Goolsby J.A."/>
            <person name="Tidwell J."/>
            <person name="Bellgard S.E."/>
            <person name="Bellgard M.I."/>
        </authorList>
    </citation>
    <scope>NUCLEOTIDE SEQUENCE</scope>
    <source>
        <tissue evidence="1">Shoot tissue taken approximately 20 cm above the soil surface</tissue>
    </source>
</reference>
<reference evidence="1" key="1">
    <citation type="submission" date="2014-09" db="EMBL/GenBank/DDBJ databases">
        <authorList>
            <person name="Magalhaes I.L.F."/>
            <person name="Oliveira U."/>
            <person name="Santos F.R."/>
            <person name="Vidigal T.H.D.A."/>
            <person name="Brescovit A.D."/>
            <person name="Santos A.J."/>
        </authorList>
    </citation>
    <scope>NUCLEOTIDE SEQUENCE</scope>
    <source>
        <tissue evidence="1">Shoot tissue taken approximately 20 cm above the soil surface</tissue>
    </source>
</reference>
<name>A0A0A9TV32_ARUDO</name>
<evidence type="ECO:0000313" key="1">
    <source>
        <dbReference type="EMBL" id="JAD17484.1"/>
    </source>
</evidence>
<protein>
    <submittedName>
        <fullName evidence="1">Uncharacterized protein</fullName>
    </submittedName>
</protein>
<proteinExistence type="predicted"/>
<organism evidence="1">
    <name type="scientific">Arundo donax</name>
    <name type="common">Giant reed</name>
    <name type="synonym">Donax arundinaceus</name>
    <dbReference type="NCBI Taxonomy" id="35708"/>
    <lineage>
        <taxon>Eukaryota</taxon>
        <taxon>Viridiplantae</taxon>
        <taxon>Streptophyta</taxon>
        <taxon>Embryophyta</taxon>
        <taxon>Tracheophyta</taxon>
        <taxon>Spermatophyta</taxon>
        <taxon>Magnoliopsida</taxon>
        <taxon>Liliopsida</taxon>
        <taxon>Poales</taxon>
        <taxon>Poaceae</taxon>
        <taxon>PACMAD clade</taxon>
        <taxon>Arundinoideae</taxon>
        <taxon>Arundineae</taxon>
        <taxon>Arundo</taxon>
    </lineage>
</organism>